<name>W1PRF9_AMBTC</name>
<dbReference type="EMBL" id="KI392614">
    <property type="protein sequence ID" value="ERN12612.1"/>
    <property type="molecule type" value="Genomic_DNA"/>
</dbReference>
<organism evidence="1 2">
    <name type="scientific">Amborella trichopoda</name>
    <dbReference type="NCBI Taxonomy" id="13333"/>
    <lineage>
        <taxon>Eukaryota</taxon>
        <taxon>Viridiplantae</taxon>
        <taxon>Streptophyta</taxon>
        <taxon>Embryophyta</taxon>
        <taxon>Tracheophyta</taxon>
        <taxon>Spermatophyta</taxon>
        <taxon>Magnoliopsida</taxon>
        <taxon>Amborellales</taxon>
        <taxon>Amborellaceae</taxon>
        <taxon>Amborella</taxon>
    </lineage>
</organism>
<dbReference type="HOGENOM" id="CLU_2103080_0_0_1"/>
<keyword evidence="2" id="KW-1185">Reference proteome</keyword>
<accession>W1PRF9</accession>
<dbReference type="Proteomes" id="UP000017836">
    <property type="component" value="Unassembled WGS sequence"/>
</dbReference>
<gene>
    <name evidence="1" type="ORF">AMTR_s00025p00227550</name>
</gene>
<dbReference type="AlphaFoldDB" id="W1PRF9"/>
<protein>
    <submittedName>
        <fullName evidence="1">Uncharacterized protein</fullName>
    </submittedName>
</protein>
<dbReference type="Gramene" id="ERN12612">
    <property type="protein sequence ID" value="ERN12612"/>
    <property type="gene ID" value="AMTR_s00025p00227550"/>
</dbReference>
<feature type="non-terminal residue" evidence="1">
    <location>
        <position position="1"/>
    </location>
</feature>
<evidence type="ECO:0000313" key="2">
    <source>
        <dbReference type="Proteomes" id="UP000017836"/>
    </source>
</evidence>
<sequence>EAEASELRAMAFNQVAALVHECLTGVTNNEFFRGLVDWVEMQRPKPVLATIYCKNEAEEAAVLVSSGLRVILISVGGGRFLGHIISGGAGRNILCRVRWTMATGLCCLRPKWRWLR</sequence>
<evidence type="ECO:0000313" key="1">
    <source>
        <dbReference type="EMBL" id="ERN12612.1"/>
    </source>
</evidence>
<proteinExistence type="predicted"/>
<reference evidence="2" key="1">
    <citation type="journal article" date="2013" name="Science">
        <title>The Amborella genome and the evolution of flowering plants.</title>
        <authorList>
            <consortium name="Amborella Genome Project"/>
        </authorList>
    </citation>
    <scope>NUCLEOTIDE SEQUENCE [LARGE SCALE GENOMIC DNA]</scope>
</reference>